<evidence type="ECO:0000313" key="1">
    <source>
        <dbReference type="EMBL" id="VDG76360.1"/>
    </source>
</evidence>
<evidence type="ECO:0000313" key="2">
    <source>
        <dbReference type="Proteomes" id="UP000269974"/>
    </source>
</evidence>
<accession>A0A1B9BBN9</accession>
<comment type="caution">
    <text evidence="1">The sequence shown here is derived from an EMBL/GenBank/DDBJ whole genome shotgun (WGS) entry which is preliminary data.</text>
</comment>
<dbReference type="EMBL" id="UYIO01000001">
    <property type="protein sequence ID" value="VDG76360.1"/>
    <property type="molecule type" value="Genomic_DNA"/>
</dbReference>
<dbReference type="Proteomes" id="UP000269974">
    <property type="component" value="Unassembled WGS sequence"/>
</dbReference>
<gene>
    <name evidence="1" type="ORF">NCTC10327_01014</name>
</gene>
<proteinExistence type="predicted"/>
<reference evidence="1 2" key="1">
    <citation type="submission" date="2018-11" db="EMBL/GenBank/DDBJ databases">
        <authorList>
            <consortium name="Pathogen Informatics"/>
        </authorList>
    </citation>
    <scope>NUCLEOTIDE SEQUENCE [LARGE SCALE GENOMIC DNA]</scope>
    <source>
        <strain evidence="1 2">NCTC10327</strain>
    </source>
</reference>
<protein>
    <submittedName>
        <fullName evidence="1">Uncharacterized protein</fullName>
    </submittedName>
</protein>
<sequence length="77" mass="8924">MNHWMNETRLEVETFILKGTTVTFPEYFASQHDELLVSTTADLAEAAREFFSWQAEYVGGFDSTYLERIQALTQVLK</sequence>
<dbReference type="AlphaFoldDB" id="A0A1B9BBN9"/>
<organism evidence="1 2">
    <name type="scientific">Actinobaculum suis</name>
    <dbReference type="NCBI Taxonomy" id="1657"/>
    <lineage>
        <taxon>Bacteria</taxon>
        <taxon>Bacillati</taxon>
        <taxon>Actinomycetota</taxon>
        <taxon>Actinomycetes</taxon>
        <taxon>Actinomycetales</taxon>
        <taxon>Actinomycetaceae</taxon>
        <taxon>Actinobaculum</taxon>
    </lineage>
</organism>
<name>A0A1B9BBN9_9ACTO</name>